<organism evidence="1">
    <name type="scientific">marine sediment metagenome</name>
    <dbReference type="NCBI Taxonomy" id="412755"/>
    <lineage>
        <taxon>unclassified sequences</taxon>
        <taxon>metagenomes</taxon>
        <taxon>ecological metagenomes</taxon>
    </lineage>
</organism>
<proteinExistence type="predicted"/>
<sequence length="57" mass="6780">KEDAFEWTKACESVFLIASTEPQWSNYDVWWQDYSQPIHWILSSLLAKEASKNEKML</sequence>
<accession>A0A0F9E7V3</accession>
<reference evidence="1" key="1">
    <citation type="journal article" date="2015" name="Nature">
        <title>Complex archaea that bridge the gap between prokaryotes and eukaryotes.</title>
        <authorList>
            <person name="Spang A."/>
            <person name="Saw J.H."/>
            <person name="Jorgensen S.L."/>
            <person name="Zaremba-Niedzwiedzka K."/>
            <person name="Martijn J."/>
            <person name="Lind A.E."/>
            <person name="van Eijk R."/>
            <person name="Schleper C."/>
            <person name="Guy L."/>
            <person name="Ettema T.J."/>
        </authorList>
    </citation>
    <scope>NUCLEOTIDE SEQUENCE</scope>
</reference>
<gene>
    <name evidence="1" type="ORF">LCGC14_2458360</name>
</gene>
<feature type="non-terminal residue" evidence="1">
    <location>
        <position position="1"/>
    </location>
</feature>
<evidence type="ECO:0000313" key="1">
    <source>
        <dbReference type="EMBL" id="KKL20143.1"/>
    </source>
</evidence>
<dbReference type="AlphaFoldDB" id="A0A0F9E7V3"/>
<comment type="caution">
    <text evidence="1">The sequence shown here is derived from an EMBL/GenBank/DDBJ whole genome shotgun (WGS) entry which is preliminary data.</text>
</comment>
<dbReference type="EMBL" id="LAZR01038213">
    <property type="protein sequence ID" value="KKL20143.1"/>
    <property type="molecule type" value="Genomic_DNA"/>
</dbReference>
<protein>
    <submittedName>
        <fullName evidence="1">Uncharacterized protein</fullName>
    </submittedName>
</protein>
<name>A0A0F9E7V3_9ZZZZ</name>